<dbReference type="EMBL" id="FPBV01000001">
    <property type="protein sequence ID" value="SFU40903.1"/>
    <property type="molecule type" value="Genomic_DNA"/>
</dbReference>
<accession>A0A1I7LJV3</accession>
<organism evidence="2 3">
    <name type="scientific">Alicyclobacillus macrosporangiidus</name>
    <dbReference type="NCBI Taxonomy" id="392015"/>
    <lineage>
        <taxon>Bacteria</taxon>
        <taxon>Bacillati</taxon>
        <taxon>Bacillota</taxon>
        <taxon>Bacilli</taxon>
        <taxon>Bacillales</taxon>
        <taxon>Alicyclobacillaceae</taxon>
        <taxon>Alicyclobacillus</taxon>
    </lineage>
</organism>
<dbReference type="AlphaFoldDB" id="A0A1I7LJV3"/>
<reference evidence="3" key="1">
    <citation type="submission" date="2016-10" db="EMBL/GenBank/DDBJ databases">
        <authorList>
            <person name="Varghese N."/>
        </authorList>
    </citation>
    <scope>NUCLEOTIDE SEQUENCE [LARGE SCALE GENOMIC DNA]</scope>
    <source>
        <strain evidence="3">DSM 17980</strain>
    </source>
</reference>
<reference evidence="2" key="2">
    <citation type="submission" date="2016-10" db="EMBL/GenBank/DDBJ databases">
        <authorList>
            <person name="de Groot N.N."/>
        </authorList>
    </citation>
    <scope>NUCLEOTIDE SEQUENCE [LARGE SCALE GENOMIC DNA]</scope>
    <source>
        <strain evidence="2">DSM 17980</strain>
    </source>
</reference>
<keyword evidence="3" id="KW-1185">Reference proteome</keyword>
<sequence>MFRARENQLILPGDFFLPFCGKLNEDNRWVKLAQVIP</sequence>
<evidence type="ECO:0000313" key="1">
    <source>
        <dbReference type="EMBL" id="SFU40903.1"/>
    </source>
</evidence>
<proteinExistence type="predicted"/>
<name>A0A1I7LJV3_9BACL</name>
<evidence type="ECO:0000313" key="3">
    <source>
        <dbReference type="Proteomes" id="UP000183508"/>
    </source>
</evidence>
<dbReference type="EMBL" id="FPBV01000071">
    <property type="protein sequence ID" value="SFV09984.1"/>
    <property type="molecule type" value="Genomic_DNA"/>
</dbReference>
<feature type="non-terminal residue" evidence="2">
    <location>
        <position position="37"/>
    </location>
</feature>
<dbReference type="Proteomes" id="UP000183508">
    <property type="component" value="Unassembled WGS sequence"/>
</dbReference>
<protein>
    <submittedName>
        <fullName evidence="2">Uncharacterized protein</fullName>
    </submittedName>
</protein>
<evidence type="ECO:0000313" key="2">
    <source>
        <dbReference type="EMBL" id="SFV09984.1"/>
    </source>
</evidence>
<gene>
    <name evidence="1" type="ORF">SAMN05421543_101504</name>
    <name evidence="2" type="ORF">SAMN05421543_1711</name>
</gene>